<dbReference type="SMART" id="SM01007">
    <property type="entry name" value="Aldolase_II"/>
    <property type="match status" value="1"/>
</dbReference>
<comment type="subcellular location">
    <subcellularLocation>
        <location evidence="6">Cytoplasm</location>
    </subcellularLocation>
</comment>
<evidence type="ECO:0000259" key="8">
    <source>
        <dbReference type="SMART" id="SM01007"/>
    </source>
</evidence>
<keyword evidence="2 6" id="KW-0479">Metal-binding</keyword>
<dbReference type="AlphaFoldDB" id="A0AAE3FHT1"/>
<dbReference type="Gene3D" id="3.40.225.10">
    <property type="entry name" value="Class II aldolase/adducin N-terminal domain"/>
    <property type="match status" value="1"/>
</dbReference>
<feature type="domain" description="Class II aldolase/adducin N-terminal" evidence="8">
    <location>
        <begin position="12"/>
        <end position="238"/>
    </location>
</feature>
<dbReference type="GO" id="GO:0008994">
    <property type="term" value="F:rhamnulose-1-phosphate aldolase activity"/>
    <property type="evidence" value="ECO:0007669"/>
    <property type="project" value="UniProtKB-UniRule"/>
</dbReference>
<dbReference type="InterPro" id="IPR001303">
    <property type="entry name" value="Aldolase_II/adducin_N"/>
</dbReference>
<evidence type="ECO:0000256" key="4">
    <source>
        <dbReference type="ARBA" id="ARBA00023239"/>
    </source>
</evidence>
<dbReference type="GO" id="GO:0019323">
    <property type="term" value="P:pentose catabolic process"/>
    <property type="evidence" value="ECO:0007669"/>
    <property type="project" value="TreeGrafter"/>
</dbReference>
<protein>
    <recommendedName>
        <fullName evidence="6 7">Rhamnulose-1-phosphate aldolase</fullName>
        <ecNumber evidence="6 7">4.1.2.19</ecNumber>
    </recommendedName>
</protein>
<accession>A0AAE3FHT1</accession>
<evidence type="ECO:0000256" key="5">
    <source>
        <dbReference type="ARBA" id="ARBA00023308"/>
    </source>
</evidence>
<comment type="similarity">
    <text evidence="6">Belongs to the aldolase class II family. RhaD subfamily.</text>
</comment>
<reference evidence="9 10" key="1">
    <citation type="submission" date="2022-03" db="EMBL/GenBank/DDBJ databases">
        <title>Metagenome-assembled genomes from swine fecal metagenomes.</title>
        <authorList>
            <person name="Holman D.B."/>
            <person name="Kommadath A."/>
        </authorList>
    </citation>
    <scope>NUCLEOTIDE SEQUENCE [LARGE SCALE GENOMIC DNA]</scope>
    <source>
        <strain evidence="9">SUG147</strain>
    </source>
</reference>
<comment type="cofactor">
    <cofactor evidence="6">
        <name>Zn(2+)</name>
        <dbReference type="ChEBI" id="CHEBI:29105"/>
    </cofactor>
    <text evidence="6">Binds 1 zinc ion per subunit.</text>
</comment>
<dbReference type="GO" id="GO:0046872">
    <property type="term" value="F:metal ion binding"/>
    <property type="evidence" value="ECO:0007669"/>
    <property type="project" value="UniProtKB-KW"/>
</dbReference>
<dbReference type="NCBIfam" id="NF002963">
    <property type="entry name" value="PRK03634.1"/>
    <property type="match status" value="1"/>
</dbReference>
<dbReference type="Proteomes" id="UP001139365">
    <property type="component" value="Unassembled WGS sequence"/>
</dbReference>
<sequence length="272" mass="30334">MHYNIFSAPFINEMCKTTANMYRLGWDERNGGNISCLLDTDEVADYLDINNVVRTIPIGFRAESLIGKIFLVTGTGKYFKNVNDDPAANLGVIRIGGDGETAELLWGFSDGGKFTSELPAHLMSHMARLKVDPLNRVVMHCHPTNTVAMTHIHPLDDKSFTRTIWGSCTECIVVFPDGIGVLPWMICGTNEIGEATAEKMEEYRIVVWAQHGIYAAGKSYDETFGLIETVEKGAELYLKYSHLPIINRISDKQLGALADTFGVTYRKDFLEL</sequence>
<evidence type="ECO:0000256" key="6">
    <source>
        <dbReference type="HAMAP-Rule" id="MF_00770"/>
    </source>
</evidence>
<dbReference type="PANTHER" id="PTHR22789:SF0">
    <property type="entry name" value="3-OXO-TETRONATE 4-PHOSPHATE DECARBOXYLASE-RELATED"/>
    <property type="match status" value="1"/>
</dbReference>
<evidence type="ECO:0000313" key="9">
    <source>
        <dbReference type="EMBL" id="MCI5754778.1"/>
    </source>
</evidence>
<keyword evidence="1 6" id="KW-0963">Cytoplasm</keyword>
<gene>
    <name evidence="6 9" type="primary">rhaD</name>
    <name evidence="9" type="ORF">MR241_00605</name>
</gene>
<keyword evidence="3 6" id="KW-0862">Zinc</keyword>
<dbReference type="InterPro" id="IPR013447">
    <property type="entry name" value="Rhamnulose-1-P_Aldolase"/>
</dbReference>
<organism evidence="9 10">
    <name type="scientific">Candidatus Colimorpha enterica</name>
    <dbReference type="NCBI Taxonomy" id="3083063"/>
    <lineage>
        <taxon>Bacteria</taxon>
        <taxon>Pseudomonadati</taxon>
        <taxon>Bacteroidota</taxon>
        <taxon>Bacteroidia</taxon>
        <taxon>Bacteroidales</taxon>
        <taxon>Candidatus Colimorpha</taxon>
    </lineage>
</organism>
<dbReference type="Pfam" id="PF00596">
    <property type="entry name" value="Aldolase_II"/>
    <property type="match status" value="1"/>
</dbReference>
<evidence type="ECO:0000256" key="7">
    <source>
        <dbReference type="NCBIfam" id="TIGR02624"/>
    </source>
</evidence>
<dbReference type="NCBIfam" id="TIGR02624">
    <property type="entry name" value="rhamnu_1P_ald"/>
    <property type="match status" value="1"/>
</dbReference>
<proteinExistence type="inferred from homology"/>
<dbReference type="InterPro" id="IPR036409">
    <property type="entry name" value="Aldolase_II/adducin_N_sf"/>
</dbReference>
<evidence type="ECO:0000313" key="10">
    <source>
        <dbReference type="Proteomes" id="UP001139365"/>
    </source>
</evidence>
<dbReference type="InterPro" id="IPR050197">
    <property type="entry name" value="Aldolase_class_II_sugar_metab"/>
</dbReference>
<name>A0AAE3FHT1_9BACT</name>
<evidence type="ECO:0000256" key="1">
    <source>
        <dbReference type="ARBA" id="ARBA00022490"/>
    </source>
</evidence>
<comment type="caution">
    <text evidence="9">The sequence shown here is derived from an EMBL/GenBank/DDBJ whole genome shotgun (WGS) entry which is preliminary data.</text>
</comment>
<keyword evidence="4 6" id="KW-0456">Lyase</keyword>
<feature type="binding site" evidence="6">
    <location>
        <position position="140"/>
    </location>
    <ligand>
        <name>Zn(2+)</name>
        <dbReference type="ChEBI" id="CHEBI:29105"/>
    </ligand>
</feature>
<feature type="active site" evidence="6">
    <location>
        <position position="117"/>
    </location>
</feature>
<feature type="binding site" evidence="6">
    <location>
        <position position="211"/>
    </location>
    <ligand>
        <name>Zn(2+)</name>
        <dbReference type="ChEBI" id="CHEBI:29105"/>
    </ligand>
</feature>
<evidence type="ECO:0000256" key="2">
    <source>
        <dbReference type="ARBA" id="ARBA00022723"/>
    </source>
</evidence>
<dbReference type="PANTHER" id="PTHR22789">
    <property type="entry name" value="FUCULOSE PHOSPHATE ALDOLASE"/>
    <property type="match status" value="1"/>
</dbReference>
<comment type="function">
    <text evidence="6">Catalyzes the reversible cleavage of L-rhamnulose-1-phosphate to dihydroxyacetone phosphate (DHAP) and L-lactaldehyde.</text>
</comment>
<dbReference type="GO" id="GO:0019301">
    <property type="term" value="P:rhamnose catabolic process"/>
    <property type="evidence" value="ECO:0007669"/>
    <property type="project" value="UniProtKB-UniRule"/>
</dbReference>
<comment type="pathway">
    <text evidence="6">Carbohydrate degradation; L-rhamnose degradation; glycerone phosphate from L-rhamnose: step 3/3.</text>
</comment>
<dbReference type="EC" id="4.1.2.19" evidence="6 7"/>
<dbReference type="GO" id="GO:0005829">
    <property type="term" value="C:cytosol"/>
    <property type="evidence" value="ECO:0007669"/>
    <property type="project" value="TreeGrafter"/>
</dbReference>
<dbReference type="EMBL" id="JALEMU010000015">
    <property type="protein sequence ID" value="MCI5754778.1"/>
    <property type="molecule type" value="Genomic_DNA"/>
</dbReference>
<comment type="catalytic activity">
    <reaction evidence="6">
        <text>L-rhamnulose 1-phosphate = (S)-lactaldehyde + dihydroxyacetone phosphate</text>
        <dbReference type="Rhea" id="RHEA:19689"/>
        <dbReference type="ChEBI" id="CHEBI:18041"/>
        <dbReference type="ChEBI" id="CHEBI:57642"/>
        <dbReference type="ChEBI" id="CHEBI:58313"/>
        <dbReference type="EC" id="4.1.2.19"/>
    </reaction>
</comment>
<feature type="binding site" evidence="6">
    <location>
        <position position="142"/>
    </location>
    <ligand>
        <name>Zn(2+)</name>
        <dbReference type="ChEBI" id="CHEBI:29105"/>
    </ligand>
</feature>
<evidence type="ECO:0000256" key="3">
    <source>
        <dbReference type="ARBA" id="ARBA00022833"/>
    </source>
</evidence>
<dbReference type="HAMAP" id="MF_00770">
    <property type="entry name" value="RhaD"/>
    <property type="match status" value="1"/>
</dbReference>
<dbReference type="SUPFAM" id="SSF53639">
    <property type="entry name" value="AraD/HMP-PK domain-like"/>
    <property type="match status" value="1"/>
</dbReference>
<keyword evidence="5 6" id="KW-0684">Rhamnose metabolism</keyword>